<comment type="caution">
    <text evidence="1">The sequence shown here is derived from an EMBL/GenBank/DDBJ whole genome shotgun (WGS) entry which is preliminary data.</text>
</comment>
<gene>
    <name evidence="1" type="ORF">GCM10009431_10190</name>
</gene>
<sequence length="377" mass="41853">MRKLILSAIGLVIILLAVFGAYLIIENSNKPKPRIEKVVKTVFAETVTNTTVPITIPANGTLVAKHKLELYSEVQGVFQSSAHDFKAGQPYRKGESLIRINSSEYYASVQSAKSDLYNLITSIMPDLRLDYPEVFPAWEAYLNNFDISKSVAPLPESTNEKANYFITGRGIVSSYYNIKNLEQRLSKYSIYAPFNGILTEALVTKGTLVRSGQKLGEYIDTSVYELELAISKTFSDLLQIGEKVELNTLEGNQTYTGNVTRVNGRIDQATQTIKVFVEVKGDNLKEGMFLEANLEAKDEPNAIKISRKLLVDESEIFIIKDSILDLIQVKPVYFSPKEVVIKGVPDGTKILSKSVPGAYAGMLVKVNQESTSQQTNN</sequence>
<dbReference type="Gene3D" id="2.40.30.170">
    <property type="match status" value="1"/>
</dbReference>
<dbReference type="PANTHER" id="PTHR30469">
    <property type="entry name" value="MULTIDRUG RESISTANCE PROTEIN MDTA"/>
    <property type="match status" value="1"/>
</dbReference>
<organism evidence="1 2">
    <name type="scientific">Gaetbulibacter jejuensis</name>
    <dbReference type="NCBI Taxonomy" id="584607"/>
    <lineage>
        <taxon>Bacteria</taxon>
        <taxon>Pseudomonadati</taxon>
        <taxon>Bacteroidota</taxon>
        <taxon>Flavobacteriia</taxon>
        <taxon>Flavobacteriales</taxon>
        <taxon>Flavobacteriaceae</taxon>
        <taxon>Gaetbulibacter</taxon>
    </lineage>
</organism>
<dbReference type="Proteomes" id="UP001500736">
    <property type="component" value="Unassembled WGS sequence"/>
</dbReference>
<evidence type="ECO:0000313" key="2">
    <source>
        <dbReference type="Proteomes" id="UP001500736"/>
    </source>
</evidence>
<accession>A0ABP3UQ29</accession>
<dbReference type="PANTHER" id="PTHR30469:SF15">
    <property type="entry name" value="HLYD FAMILY OF SECRETION PROTEINS"/>
    <property type="match status" value="1"/>
</dbReference>
<name>A0ABP3UQ29_9FLAO</name>
<protein>
    <recommendedName>
        <fullName evidence="3">Multidrug efflux pump subunit AcrA (Membrane-fusion protein)</fullName>
    </recommendedName>
</protein>
<dbReference type="Gene3D" id="2.40.50.100">
    <property type="match status" value="1"/>
</dbReference>
<dbReference type="RefSeq" id="WP_343796298.1">
    <property type="nucleotide sequence ID" value="NZ_BAAAGF010000001.1"/>
</dbReference>
<evidence type="ECO:0008006" key="3">
    <source>
        <dbReference type="Google" id="ProtNLM"/>
    </source>
</evidence>
<reference evidence="2" key="1">
    <citation type="journal article" date="2019" name="Int. J. Syst. Evol. Microbiol.">
        <title>The Global Catalogue of Microorganisms (GCM) 10K type strain sequencing project: providing services to taxonomists for standard genome sequencing and annotation.</title>
        <authorList>
            <consortium name="The Broad Institute Genomics Platform"/>
            <consortium name="The Broad Institute Genome Sequencing Center for Infectious Disease"/>
            <person name="Wu L."/>
            <person name="Ma J."/>
        </authorList>
    </citation>
    <scope>NUCLEOTIDE SEQUENCE [LARGE SCALE GENOMIC DNA]</scope>
    <source>
        <strain evidence="2">JCM 15976</strain>
    </source>
</reference>
<dbReference type="SUPFAM" id="SSF111369">
    <property type="entry name" value="HlyD-like secretion proteins"/>
    <property type="match status" value="1"/>
</dbReference>
<dbReference type="EMBL" id="BAAAGF010000001">
    <property type="protein sequence ID" value="GAA0740248.1"/>
    <property type="molecule type" value="Genomic_DNA"/>
</dbReference>
<proteinExistence type="predicted"/>
<dbReference type="Gene3D" id="1.10.287.470">
    <property type="entry name" value="Helix hairpin bin"/>
    <property type="match status" value="1"/>
</dbReference>
<evidence type="ECO:0000313" key="1">
    <source>
        <dbReference type="EMBL" id="GAA0740248.1"/>
    </source>
</evidence>
<keyword evidence="2" id="KW-1185">Reference proteome</keyword>